<dbReference type="Gene3D" id="3.40.1170.60">
    <property type="match status" value="1"/>
</dbReference>
<dbReference type="PANTHER" id="PTHR43280:SF34">
    <property type="entry name" value="ARAC-FAMILY TRANSCRIPTIONAL REGULATOR"/>
    <property type="match status" value="1"/>
</dbReference>
<dbReference type="SMART" id="SM00342">
    <property type="entry name" value="HTH_ARAC"/>
    <property type="match status" value="1"/>
</dbReference>
<dbReference type="PROSITE" id="PS50173">
    <property type="entry name" value="UMUC"/>
    <property type="match status" value="1"/>
</dbReference>
<dbReference type="PANTHER" id="PTHR43280">
    <property type="entry name" value="ARAC-FAMILY TRANSCRIPTIONAL REGULATOR"/>
    <property type="match status" value="1"/>
</dbReference>
<comment type="similarity">
    <text evidence="1">Belongs to the DNA polymerase type-Y family.</text>
</comment>
<reference evidence="6" key="1">
    <citation type="journal article" date="2019" name="Int. J. Syst. Evol. Microbiol.">
        <title>The Global Catalogue of Microorganisms (GCM) 10K type strain sequencing project: providing services to taxonomists for standard genome sequencing and annotation.</title>
        <authorList>
            <consortium name="The Broad Institute Genomics Platform"/>
            <consortium name="The Broad Institute Genome Sequencing Center for Infectious Disease"/>
            <person name="Wu L."/>
            <person name="Ma J."/>
        </authorList>
    </citation>
    <scope>NUCLEOTIDE SEQUENCE [LARGE SCALE GENOMIC DNA]</scope>
    <source>
        <strain evidence="6">CCUG 37865</strain>
    </source>
</reference>
<dbReference type="PRINTS" id="PR00032">
    <property type="entry name" value="HTHARAC"/>
</dbReference>
<dbReference type="RefSeq" id="WP_390250148.1">
    <property type="nucleotide sequence ID" value="NZ_JBHSDT010000004.1"/>
</dbReference>
<sequence>MDYSHFSRHDVLIYDMRSFYASVECVSRGLDPNKAMLAVVGDPNRSGSIILAASPALKKKYGISNVSRFFELPNDPNIVIAKARMGTYVNVSSEITKMMMTLFPKEAIHVYSIDECWIVMDGMSSHYGTPFQAAQLIKDRIYDLFGLPSVVGIGDNKHLYEEITVSKLAKETILHPNYLSKLFKKEVGSSISEYIQKQKVEEAKKLLAHSDYSLSDIYTWLNFHDQSHFTRVFKKYVGVTPRKYRVYQR</sequence>
<dbReference type="InterPro" id="IPR020449">
    <property type="entry name" value="Tscrpt_reg_AraC-type_HTH"/>
</dbReference>
<protein>
    <submittedName>
        <fullName evidence="5">Helix-turn-helix domain-containing protein</fullName>
    </submittedName>
</protein>
<dbReference type="Pfam" id="PF00817">
    <property type="entry name" value="IMS"/>
    <property type="match status" value="1"/>
</dbReference>
<comment type="caution">
    <text evidence="5">The sequence shown here is derived from an EMBL/GenBank/DDBJ whole genome shotgun (WGS) entry which is preliminary data.</text>
</comment>
<dbReference type="InterPro" id="IPR043128">
    <property type="entry name" value="Rev_trsase/Diguanyl_cyclase"/>
</dbReference>
<proteinExistence type="inferred from homology"/>
<dbReference type="InterPro" id="IPR018060">
    <property type="entry name" value="HTH_AraC"/>
</dbReference>
<feature type="domain" description="HTH araC/xylS-type" evidence="3">
    <location>
        <begin position="157"/>
        <end position="247"/>
    </location>
</feature>
<evidence type="ECO:0000259" key="4">
    <source>
        <dbReference type="PROSITE" id="PS50173"/>
    </source>
</evidence>
<evidence type="ECO:0000256" key="1">
    <source>
        <dbReference type="ARBA" id="ARBA00010945"/>
    </source>
</evidence>
<evidence type="ECO:0000259" key="3">
    <source>
        <dbReference type="PROSITE" id="PS01124"/>
    </source>
</evidence>
<dbReference type="EMBL" id="JBHSDT010000004">
    <property type="protein sequence ID" value="MFC4402498.1"/>
    <property type="molecule type" value="Genomic_DNA"/>
</dbReference>
<evidence type="ECO:0000256" key="2">
    <source>
        <dbReference type="ARBA" id="ARBA00023125"/>
    </source>
</evidence>
<dbReference type="InterPro" id="IPR001126">
    <property type="entry name" value="UmuC"/>
</dbReference>
<dbReference type="PROSITE" id="PS01124">
    <property type="entry name" value="HTH_ARAC_FAMILY_2"/>
    <property type="match status" value="1"/>
</dbReference>
<evidence type="ECO:0000313" key="6">
    <source>
        <dbReference type="Proteomes" id="UP001595882"/>
    </source>
</evidence>
<dbReference type="Gene3D" id="1.10.10.60">
    <property type="entry name" value="Homeodomain-like"/>
    <property type="match status" value="1"/>
</dbReference>
<keyword evidence="6" id="KW-1185">Reference proteome</keyword>
<dbReference type="SUPFAM" id="SSF56672">
    <property type="entry name" value="DNA/RNA polymerases"/>
    <property type="match status" value="1"/>
</dbReference>
<dbReference type="Pfam" id="PF12833">
    <property type="entry name" value="HTH_18"/>
    <property type="match status" value="1"/>
</dbReference>
<accession>A0ABV8WTR6</accession>
<dbReference type="Proteomes" id="UP001595882">
    <property type="component" value="Unassembled WGS sequence"/>
</dbReference>
<feature type="domain" description="UmuC" evidence="4">
    <location>
        <begin position="11"/>
        <end position="159"/>
    </location>
</feature>
<evidence type="ECO:0000313" key="5">
    <source>
        <dbReference type="EMBL" id="MFC4402498.1"/>
    </source>
</evidence>
<name>A0ABV8WTR6_9BACI</name>
<gene>
    <name evidence="5" type="ORF">ACFOY7_05380</name>
</gene>
<keyword evidence="2" id="KW-0238">DNA-binding</keyword>
<dbReference type="InterPro" id="IPR043502">
    <property type="entry name" value="DNA/RNA_pol_sf"/>
</dbReference>
<dbReference type="Gene3D" id="3.30.70.270">
    <property type="match status" value="1"/>
</dbReference>
<organism evidence="5 6">
    <name type="scientific">Gracilibacillus xinjiangensis</name>
    <dbReference type="NCBI Taxonomy" id="1193282"/>
    <lineage>
        <taxon>Bacteria</taxon>
        <taxon>Bacillati</taxon>
        <taxon>Bacillota</taxon>
        <taxon>Bacilli</taxon>
        <taxon>Bacillales</taxon>
        <taxon>Bacillaceae</taxon>
        <taxon>Gracilibacillus</taxon>
    </lineage>
</organism>